<reference evidence="2" key="2">
    <citation type="submission" date="2022-05" db="EMBL/GenBank/DDBJ databases">
        <title>Metagenome Sequencing of an Archaeal-Dominated Microbial Community from a Hot Spring at the Los Azufres Geothermal Field, Mexico.</title>
        <authorList>
            <person name="Marin-Paredes R."/>
            <person name="Martinez-Romero E."/>
            <person name="Servin-Garciduenas L.E."/>
        </authorList>
    </citation>
    <scope>NUCLEOTIDE SEQUENCE</scope>
    <source>
        <strain evidence="2">AZ1-454</strain>
    </source>
</reference>
<dbReference type="EMBL" id="JZWS02000002">
    <property type="protein sequence ID" value="MCL7343728.1"/>
    <property type="molecule type" value="Genomic_DNA"/>
</dbReference>
<organism evidence="1">
    <name type="scientific">Candidatus Aramenus sulfurataquae</name>
    <dbReference type="NCBI Taxonomy" id="1326980"/>
    <lineage>
        <taxon>Archaea</taxon>
        <taxon>Thermoproteota</taxon>
        <taxon>Thermoprotei</taxon>
        <taxon>Sulfolobales</taxon>
        <taxon>Sulfolobaceae</taxon>
        <taxon>Candidatus Aramenus</taxon>
    </lineage>
</organism>
<dbReference type="AlphaFoldDB" id="A0A0F2LPT4"/>
<gene>
    <name evidence="2" type="ORF">TQ35_004045</name>
    <name evidence="1" type="ORF">TQ35_01505</name>
</gene>
<protein>
    <submittedName>
        <fullName evidence="1">Uncharacterized protein</fullName>
    </submittedName>
</protein>
<evidence type="ECO:0000313" key="1">
    <source>
        <dbReference type="EMBL" id="KJR79517.1"/>
    </source>
</evidence>
<dbReference type="EMBL" id="JZWS01000005">
    <property type="protein sequence ID" value="KJR79517.1"/>
    <property type="molecule type" value="Genomic_DNA"/>
</dbReference>
<evidence type="ECO:0000313" key="2">
    <source>
        <dbReference type="EMBL" id="MCL7343728.1"/>
    </source>
</evidence>
<sequence length="301" mass="34417">MKEAEAILTKLVKLGANSYILSKVTGLPSNRVRSVINNLMSMYGLSIATLITTENLGLRKAIVLCNKSKLKMETRKRLLFPIVHLFRHDVERDYFFVVAYFVDDGLSRLRKVLEELKNNGIAECEAFEISRIKRFIVNPSCIDFKSGNKICEDKIVIANDTNKRIPDVSKLTKADIDFLAALQHNPFINYLLYSRWRFIKSLVSGFFFRLGKFSFIIDVISDKELPLSFPNLAWSAETEKGYLTEVLVDDDNLDKIVKMAKAYSRDILIVPATASYAEGYSIPYEIFKGQWQFPKIIITNS</sequence>
<comment type="caution">
    <text evidence="1">The sequence shown here is derived from an EMBL/GenBank/DDBJ whole genome shotgun (WGS) entry which is preliminary data.</text>
</comment>
<name>A0A0F2LPT4_9CREN</name>
<accession>A0A0F2LPT4</accession>
<proteinExistence type="predicted"/>
<reference evidence="1" key="1">
    <citation type="submission" date="2015-03" db="EMBL/GenBank/DDBJ databases">
        <title>Metagenome Sequencing of an Archaeal-Dominated Microbial Community from a Hot Spring at the Los Azufres Geothermal Field, Mexico.</title>
        <authorList>
            <person name="Servin-Garciduenas L.E."/>
            <person name="Martinez-Romero E."/>
        </authorList>
    </citation>
    <scope>NUCLEOTIDE SEQUENCE [LARGE SCALE GENOMIC DNA]</scope>
    <source>
        <strain evidence="1">AZ1-454</strain>
    </source>
</reference>